<reference evidence="2 3" key="1">
    <citation type="journal article" date="2015" name="Fungal Genet. Biol.">
        <title>Evolution of novel wood decay mechanisms in Agaricales revealed by the genome sequences of Fistulina hepatica and Cylindrobasidium torrendii.</title>
        <authorList>
            <person name="Floudas D."/>
            <person name="Held B.W."/>
            <person name="Riley R."/>
            <person name="Nagy L.G."/>
            <person name="Koehler G."/>
            <person name="Ransdell A.S."/>
            <person name="Younus H."/>
            <person name="Chow J."/>
            <person name="Chiniquy J."/>
            <person name="Lipzen A."/>
            <person name="Tritt A."/>
            <person name="Sun H."/>
            <person name="Haridas S."/>
            <person name="LaButti K."/>
            <person name="Ohm R.A."/>
            <person name="Kues U."/>
            <person name="Blanchette R.A."/>
            <person name="Grigoriev I.V."/>
            <person name="Minto R.E."/>
            <person name="Hibbett D.S."/>
        </authorList>
    </citation>
    <scope>NUCLEOTIDE SEQUENCE [LARGE SCALE GENOMIC DNA]</scope>
    <source>
        <strain evidence="2 3">FP15055 ss-10</strain>
    </source>
</reference>
<evidence type="ECO:0000313" key="3">
    <source>
        <dbReference type="Proteomes" id="UP000054007"/>
    </source>
</evidence>
<dbReference type="AlphaFoldDB" id="A0A0D7BFK9"/>
<gene>
    <name evidence="2" type="ORF">CYLTODRAFT_421123</name>
</gene>
<feature type="compositionally biased region" description="Low complexity" evidence="1">
    <location>
        <begin position="404"/>
        <end position="419"/>
    </location>
</feature>
<accession>A0A0D7BFK9</accession>
<sequence length="569" mass="60961">MAGVTRYPATRKFKYVVALNQPGHPGINGGYTMPDPNYKGLTGSLYTRQTLPIPIMLSKVEPAVQIYRACTYFASTTPFKTESANHIGLGEIAANVVTQLSTSPALPFFEAITANLHVIFVVIEGTDPGIYFDEDQARQSMLNSTSRLGFAIRGGTGGFLDAVRCFTSNGFHSTRRRGGSDLEWVTDLPVLQVGGLLRPPSNPFPMHDLVTFGIVIPPSSESIAPIRGKEFDEMAEKYFWLHDSVGTKLPDSVSSSSASSVSAPVVYATPVAAPVAAPLISAPQQRKPPPSPKKHLPPAKKHVLGPVATQPASKKLKSASHAPQHESPSSVSQLGFKKVSSPMTAPTSVAPSHAPQHESPSSISQLGFKKVSSPMTAPTSVAPLHAPQHESPSSVSQLGFKKMSSPVTAPTSAASTSPSTTLASSLAASPVQSVAPTSSSDNVSRNGDTVVAALVHVDTEDFVMADDSPRKTFHDLPWSPSIRTPGTYVNGHRRSDAAPIPRIVDLYIRAHFDKDSHLTIIGLFQEAVAYHSDMYKIHLRFANLPSIITRAQFDVGVRIYLMHLSIVRT</sequence>
<evidence type="ECO:0000313" key="2">
    <source>
        <dbReference type="EMBL" id="KIY68990.1"/>
    </source>
</evidence>
<evidence type="ECO:0000256" key="1">
    <source>
        <dbReference type="SAM" id="MobiDB-lite"/>
    </source>
</evidence>
<feature type="compositionally biased region" description="Basic residues" evidence="1">
    <location>
        <begin position="292"/>
        <end position="303"/>
    </location>
</feature>
<organism evidence="2 3">
    <name type="scientific">Cylindrobasidium torrendii FP15055 ss-10</name>
    <dbReference type="NCBI Taxonomy" id="1314674"/>
    <lineage>
        <taxon>Eukaryota</taxon>
        <taxon>Fungi</taxon>
        <taxon>Dikarya</taxon>
        <taxon>Basidiomycota</taxon>
        <taxon>Agaricomycotina</taxon>
        <taxon>Agaricomycetes</taxon>
        <taxon>Agaricomycetidae</taxon>
        <taxon>Agaricales</taxon>
        <taxon>Marasmiineae</taxon>
        <taxon>Physalacriaceae</taxon>
        <taxon>Cylindrobasidium</taxon>
    </lineage>
</organism>
<protein>
    <submittedName>
        <fullName evidence="2">Uncharacterized protein</fullName>
    </submittedName>
</protein>
<feature type="region of interest" description="Disordered" evidence="1">
    <location>
        <begin position="280"/>
        <end position="419"/>
    </location>
</feature>
<proteinExistence type="predicted"/>
<dbReference type="EMBL" id="KN880492">
    <property type="protein sequence ID" value="KIY68990.1"/>
    <property type="molecule type" value="Genomic_DNA"/>
</dbReference>
<dbReference type="STRING" id="1314674.A0A0D7BFK9"/>
<keyword evidence="3" id="KW-1185">Reference proteome</keyword>
<name>A0A0D7BFK9_9AGAR</name>
<dbReference type="Proteomes" id="UP000054007">
    <property type="component" value="Unassembled WGS sequence"/>
</dbReference>
<feature type="compositionally biased region" description="Polar residues" evidence="1">
    <location>
        <begin position="341"/>
        <end position="350"/>
    </location>
</feature>